<keyword evidence="4 8" id="KW-0808">Transferase</keyword>
<dbReference type="GO" id="GO:0009401">
    <property type="term" value="P:phosphoenolpyruvate-dependent sugar phosphotransferase system"/>
    <property type="evidence" value="ECO:0007669"/>
    <property type="project" value="UniProtKB-KW"/>
</dbReference>
<evidence type="ECO:0000313" key="11">
    <source>
        <dbReference type="Proteomes" id="UP000030905"/>
    </source>
</evidence>
<dbReference type="InterPro" id="IPR001127">
    <property type="entry name" value="PTS_EIIA_1_perm"/>
</dbReference>
<keyword evidence="3" id="KW-0762">Sugar transport</keyword>
<evidence type="ECO:0000256" key="1">
    <source>
        <dbReference type="ARBA" id="ARBA00004496"/>
    </source>
</evidence>
<dbReference type="PATRIC" id="fig|1262449.3.peg.12"/>
<dbReference type="Proteomes" id="UP000028042">
    <property type="component" value="Unassembled WGS sequence"/>
</dbReference>
<dbReference type="KEGG" id="cpae:CPAST_c01230"/>
<protein>
    <submittedName>
        <fullName evidence="8">Glucose-specific phosphotransferase enzyme IIA component</fullName>
        <ecNumber evidence="8">2.7.1.-</ecNumber>
    </submittedName>
    <submittedName>
        <fullName evidence="9">PTS system, glucose subfamily, IIA subunit</fullName>
    </submittedName>
</protein>
<feature type="domain" description="PTS EIIA type-1" evidence="7">
    <location>
        <begin position="27"/>
        <end position="131"/>
    </location>
</feature>
<dbReference type="Proteomes" id="UP000030905">
    <property type="component" value="Chromosome"/>
</dbReference>
<dbReference type="SUPFAM" id="SSF51261">
    <property type="entry name" value="Duplicated hybrid motif"/>
    <property type="match status" value="1"/>
</dbReference>
<dbReference type="RefSeq" id="WP_003440322.1">
    <property type="nucleotide sequence ID" value="NZ_ANZB01000001.1"/>
</dbReference>
<dbReference type="PROSITE" id="PS51093">
    <property type="entry name" value="PTS_EIIA_TYPE_1"/>
    <property type="match status" value="1"/>
</dbReference>
<keyword evidence="5" id="KW-0598">Phosphotransferase system</keyword>
<name>A0A0H3J2T3_CLOPA</name>
<dbReference type="EMBL" id="JPGY02000001">
    <property type="protein sequence ID" value="KRU13776.1"/>
    <property type="molecule type" value="Genomic_DNA"/>
</dbReference>
<evidence type="ECO:0000313" key="8">
    <source>
        <dbReference type="EMBL" id="AJA50211.1"/>
    </source>
</evidence>
<dbReference type="EMBL" id="CP009268">
    <property type="protein sequence ID" value="AJA50211.1"/>
    <property type="molecule type" value="Genomic_DNA"/>
</dbReference>
<evidence type="ECO:0000256" key="3">
    <source>
        <dbReference type="ARBA" id="ARBA00022597"/>
    </source>
</evidence>
<dbReference type="GO" id="GO:0005737">
    <property type="term" value="C:cytoplasm"/>
    <property type="evidence" value="ECO:0007669"/>
    <property type="project" value="UniProtKB-SubCell"/>
</dbReference>
<dbReference type="InterPro" id="IPR011055">
    <property type="entry name" value="Dup_hybrid_motif"/>
</dbReference>
<evidence type="ECO:0000256" key="5">
    <source>
        <dbReference type="ARBA" id="ARBA00022683"/>
    </source>
</evidence>
<proteinExistence type="predicted"/>
<dbReference type="KEGG" id="cpat:CLPA_c01230"/>
<keyword evidence="6" id="KW-0418">Kinase</keyword>
<dbReference type="GO" id="GO:0016301">
    <property type="term" value="F:kinase activity"/>
    <property type="evidence" value="ECO:0007669"/>
    <property type="project" value="UniProtKB-KW"/>
</dbReference>
<dbReference type="PROSITE" id="PS00371">
    <property type="entry name" value="PTS_EIIA_TYPE_1_HIS"/>
    <property type="match status" value="1"/>
</dbReference>
<comment type="subcellular location">
    <subcellularLocation>
        <location evidence="1">Cytoplasm</location>
    </subcellularLocation>
</comment>
<dbReference type="AlphaFoldDB" id="A0A0H3J2T3"/>
<keyword evidence="11" id="KW-1185">Reference proteome</keyword>
<dbReference type="PANTHER" id="PTHR45008:SF1">
    <property type="entry name" value="PTS SYSTEM GLUCOSE-SPECIFIC EIIA COMPONENT"/>
    <property type="match status" value="1"/>
</dbReference>
<evidence type="ECO:0000259" key="7">
    <source>
        <dbReference type="PROSITE" id="PS51093"/>
    </source>
</evidence>
<dbReference type="EC" id="2.7.1.-" evidence="8"/>
<gene>
    <name evidence="8" type="primary">crr1</name>
    <name evidence="8" type="ORF">CLPA_c01230</name>
    <name evidence="9" type="ORF">CP6013_03024</name>
</gene>
<evidence type="ECO:0000313" key="10">
    <source>
        <dbReference type="Proteomes" id="UP000028042"/>
    </source>
</evidence>
<sequence length="159" mass="17855">MLNIFRDTFQVMSPVNGNIVNLTNVPDRMFSEEIVGKGIAVDPLEDIIRSPIDGKIKLIFDTNHAFVVTSKKGIELLVHIGIDTIELNGEGFKRLVKEGDFVKTGDPIIKINRQEIVNKGYKLTTLVVITNLENVKDVICTRDTCVFGSKNFIMTYKIK</sequence>
<organism evidence="8 11">
    <name type="scientific">Clostridium pasteurianum DSM 525 = ATCC 6013</name>
    <dbReference type="NCBI Taxonomy" id="1262449"/>
    <lineage>
        <taxon>Bacteria</taxon>
        <taxon>Bacillati</taxon>
        <taxon>Bacillota</taxon>
        <taxon>Clostridia</taxon>
        <taxon>Eubacteriales</taxon>
        <taxon>Clostridiaceae</taxon>
        <taxon>Clostridium</taxon>
    </lineage>
</organism>
<evidence type="ECO:0000256" key="6">
    <source>
        <dbReference type="ARBA" id="ARBA00022777"/>
    </source>
</evidence>
<dbReference type="eggNOG" id="COG2190">
    <property type="taxonomic scope" value="Bacteria"/>
</dbReference>
<dbReference type="GeneID" id="93072381"/>
<evidence type="ECO:0000256" key="2">
    <source>
        <dbReference type="ARBA" id="ARBA00022448"/>
    </source>
</evidence>
<reference evidence="8 11" key="1">
    <citation type="journal article" date="2015" name="Genome Announc.">
        <title>Complete Genome Sequence of the Nitrogen-Fixing and Solvent-Producing Clostridium pasteurianum DSM 525.</title>
        <authorList>
            <person name="Poehlein A."/>
            <person name="Grosse-Honebrink A."/>
            <person name="Zhang Y."/>
            <person name="Minton N.P."/>
            <person name="Daniel R."/>
        </authorList>
    </citation>
    <scope>NUCLEOTIDE SEQUENCE [LARGE SCALE GENOMIC DNA]</scope>
    <source>
        <strain evidence="8">DSM 525</strain>
        <strain evidence="11">DSM 525 / ATCC 6013</strain>
    </source>
</reference>
<reference evidence="9 10" key="3">
    <citation type="journal article" name="Genome Announc.">
        <title>Improved Draft Genome Sequence of Clostridium pasteurianum Strain ATCC 6013 (DSM 525) Using a Hybrid Next-Generation Sequencing Approach.</title>
        <authorList>
            <person name="Pyne M.E."/>
            <person name="Utturkar S."/>
            <person name="Brown S.D."/>
            <person name="Moo-Young M."/>
            <person name="Chung D.A."/>
            <person name="Chou C.P."/>
        </authorList>
    </citation>
    <scope>NUCLEOTIDE SEQUENCE [LARGE SCALE GENOMIC DNA]</scope>
    <source>
        <strain evidence="9 10">ATCC 6013</strain>
    </source>
</reference>
<keyword evidence="2" id="KW-0813">Transport</keyword>
<dbReference type="PANTHER" id="PTHR45008">
    <property type="entry name" value="PTS SYSTEM GLUCOSE-SPECIFIC EIIA COMPONENT"/>
    <property type="match status" value="1"/>
</dbReference>
<dbReference type="InterPro" id="IPR050890">
    <property type="entry name" value="PTS_EIIA_component"/>
</dbReference>
<dbReference type="FunFam" id="2.70.70.10:FF:000001">
    <property type="entry name" value="PTS system glucose-specific IIA component"/>
    <property type="match status" value="1"/>
</dbReference>
<evidence type="ECO:0000313" key="9">
    <source>
        <dbReference type="EMBL" id="KRU13776.1"/>
    </source>
</evidence>
<accession>A0A0H3J2T3</accession>
<dbReference type="NCBIfam" id="TIGR00830">
    <property type="entry name" value="PTBA"/>
    <property type="match status" value="1"/>
</dbReference>
<reference evidence="9" key="2">
    <citation type="submission" date="2015-10" db="EMBL/GenBank/DDBJ databases">
        <title>Improved Draft Genome Sequence of Clostridium pasteurianum Strain ATCC 6013 (DSM 525) Using a Hybrid Next-Generation Sequencing Approach.</title>
        <authorList>
            <person name="Pyne M.E."/>
            <person name="Utturkar S.M."/>
            <person name="Brown S.D."/>
            <person name="Moo-Young M."/>
            <person name="Chung D.A."/>
            <person name="Chou P.C."/>
        </authorList>
    </citation>
    <scope>NUCLEOTIDE SEQUENCE</scope>
    <source>
        <strain evidence="9">ATCC 6013</strain>
    </source>
</reference>
<dbReference type="Gene3D" id="2.70.70.10">
    <property type="entry name" value="Glucose Permease (Domain IIA)"/>
    <property type="match status" value="1"/>
</dbReference>
<dbReference type="Pfam" id="PF00358">
    <property type="entry name" value="PTS_EIIA_1"/>
    <property type="match status" value="1"/>
</dbReference>
<evidence type="ECO:0000256" key="4">
    <source>
        <dbReference type="ARBA" id="ARBA00022679"/>
    </source>
</evidence>